<dbReference type="InterPro" id="IPR036940">
    <property type="entry name" value="PI3/4_kinase_cat_sf"/>
</dbReference>
<dbReference type="RefSeq" id="WP_066226761.1">
    <property type="nucleotide sequence ID" value="NZ_JARMRX010000009.1"/>
</dbReference>
<dbReference type="InterPro" id="IPR046748">
    <property type="entry name" value="HipA_2"/>
</dbReference>
<reference evidence="2 3" key="1">
    <citation type="submission" date="2016-01" db="EMBL/GenBank/DDBJ databases">
        <title>Genome Sequences of Twelve Sporeforming Bacillus Species Isolated from Foods.</title>
        <authorList>
            <person name="Berendsen E.M."/>
            <person name="Wells-Bennik M.H."/>
            <person name="Krawcyk A.O."/>
            <person name="De Jong A."/>
            <person name="Holsappel S."/>
            <person name="Eijlander R.T."/>
            <person name="Kuipers O.P."/>
        </authorList>
    </citation>
    <scope>NUCLEOTIDE SEQUENCE [LARGE SCALE GENOMIC DNA]</scope>
    <source>
        <strain evidence="2 3">B4102</strain>
    </source>
</reference>
<dbReference type="Gene3D" id="1.10.1070.11">
    <property type="entry name" value="Phosphatidylinositol 3-/4-kinase, catalytic domain"/>
    <property type="match status" value="1"/>
</dbReference>
<evidence type="ECO:0000259" key="1">
    <source>
        <dbReference type="Pfam" id="PF20613"/>
    </source>
</evidence>
<keyword evidence="3" id="KW-1185">Reference proteome</keyword>
<evidence type="ECO:0000313" key="3">
    <source>
        <dbReference type="Proteomes" id="UP000075666"/>
    </source>
</evidence>
<proteinExistence type="predicted"/>
<dbReference type="Pfam" id="PF20613">
    <property type="entry name" value="HipA_2"/>
    <property type="match status" value="1"/>
</dbReference>
<feature type="domain" description="HipA-like kinase" evidence="1">
    <location>
        <begin position="8"/>
        <end position="186"/>
    </location>
</feature>
<evidence type="ECO:0000313" key="2">
    <source>
        <dbReference type="EMBL" id="KYD11055.1"/>
    </source>
</evidence>
<dbReference type="OrthoDB" id="2939938at2"/>
<comment type="caution">
    <text evidence="2">The sequence shown here is derived from an EMBL/GenBank/DDBJ whole genome shotgun (WGS) entry which is preliminary data.</text>
</comment>
<sequence>MVRRIYVETVLKYLGTGVSKPAVIIADDYQQYILKTQKVVENGKSKVYDCMFLNEILAYQIARYLGVPIPEAAVAYLDKRIIDKDPSITFVHRFYEGNLFASLELANKEENLVENYEEMMKMGKAYLSRTWNAFFSKIVNAEDIAKIIAFDLLIANFDRYGNTGNLLVATVDEGRKIFSIDHGHAFFGPTWETGKINNLRSPTATLDYVDAFVNAVLHNNVGRGFADGLGSVFHAIEPNIDLTDLSNHSFRDIVYIIEHITEDVVDNWLSDIPDEWFIQTDKTSQISYYKHFILNQKNLVRHIIQRLAERQAFTNFLGGALKWKAEKNVGTV</sequence>
<dbReference type="AlphaFoldDB" id="A0A150LFN4"/>
<dbReference type="STRING" id="46224.B4102_0115"/>
<dbReference type="PATRIC" id="fig|46224.3.peg.469"/>
<gene>
    <name evidence="2" type="ORF">B4102_0115</name>
</gene>
<organism evidence="2 3">
    <name type="scientific">Heyndrickxia sporothermodurans</name>
    <dbReference type="NCBI Taxonomy" id="46224"/>
    <lineage>
        <taxon>Bacteria</taxon>
        <taxon>Bacillati</taxon>
        <taxon>Bacillota</taxon>
        <taxon>Bacilli</taxon>
        <taxon>Bacillales</taxon>
        <taxon>Bacillaceae</taxon>
        <taxon>Heyndrickxia</taxon>
    </lineage>
</organism>
<dbReference type="Proteomes" id="UP000075666">
    <property type="component" value="Unassembled WGS sequence"/>
</dbReference>
<dbReference type="EMBL" id="LQYN01000010">
    <property type="protein sequence ID" value="KYD11055.1"/>
    <property type="molecule type" value="Genomic_DNA"/>
</dbReference>
<accession>A0A150LFN4</accession>
<name>A0A150LFN4_9BACI</name>
<protein>
    <recommendedName>
        <fullName evidence="1">HipA-like kinase domain-containing protein</fullName>
    </recommendedName>
</protein>